<dbReference type="Gene3D" id="1.20.1640.10">
    <property type="entry name" value="Multidrug efflux transporter AcrB transmembrane domain"/>
    <property type="match status" value="1"/>
</dbReference>
<keyword evidence="1" id="KW-0812">Transmembrane</keyword>
<dbReference type="Proteomes" id="UP000222564">
    <property type="component" value="Unassembled WGS sequence"/>
</dbReference>
<sequence>MEVGNEVKRVIEEVKKELPPGVQLELVRDNSVYIRDAVNDVRNTLIEGSVLAVLTVFLFLRDWRSTLISALAIPTSIIATFFAMKMLGFTLNFMSLMALSLAVGLLIDDAIVVIENIVRHLRMGKSPWMQPGRYNRNRPGGYRHHPDRCGCISAGGHDDGYCGSIF</sequence>
<keyword evidence="1" id="KW-1133">Transmembrane helix</keyword>
<feature type="transmembrane region" description="Helical" evidence="1">
    <location>
        <begin position="41"/>
        <end position="60"/>
    </location>
</feature>
<dbReference type="GO" id="GO:0005886">
    <property type="term" value="C:plasma membrane"/>
    <property type="evidence" value="ECO:0007669"/>
    <property type="project" value="TreeGrafter"/>
</dbReference>
<dbReference type="PRINTS" id="PR00702">
    <property type="entry name" value="ACRIFLAVINRP"/>
</dbReference>
<protein>
    <recommendedName>
        <fullName evidence="4">Acriflavin resistance protein</fullName>
    </recommendedName>
</protein>
<dbReference type="PANTHER" id="PTHR32063:SF0">
    <property type="entry name" value="SWARMING MOTILITY PROTEIN SWRC"/>
    <property type="match status" value="1"/>
</dbReference>
<dbReference type="AlphaFoldDB" id="A0A2C6M6V8"/>
<accession>A0A2C6M6V8</accession>
<dbReference type="InterPro" id="IPR001036">
    <property type="entry name" value="Acrflvin-R"/>
</dbReference>
<proteinExistence type="predicted"/>
<evidence type="ECO:0000256" key="1">
    <source>
        <dbReference type="SAM" id="Phobius"/>
    </source>
</evidence>
<reference evidence="2 3" key="1">
    <citation type="submission" date="2013-09" db="EMBL/GenBank/DDBJ databases">
        <title>Biodegradation of hydrocarbons in the deep terrestrial subsurface : characterization of a microbial consortium composed of two Desulfotomaculum species originating from a deep geological formation.</title>
        <authorList>
            <person name="Aullo T."/>
            <person name="Berlendis S."/>
            <person name="Lascourreges J.-F."/>
            <person name="Dessort D."/>
            <person name="Saint-Laurent S."/>
            <person name="Schraauwers B."/>
            <person name="Mas J."/>
            <person name="Magot M."/>
            <person name="Ranchou-Peyruse A."/>
        </authorList>
    </citation>
    <scope>NUCLEOTIDE SEQUENCE [LARGE SCALE GENOMIC DNA]</scope>
    <source>
        <strain evidence="2 3">Bs107</strain>
    </source>
</reference>
<comment type="caution">
    <text evidence="2">The sequence shown here is derived from an EMBL/GenBank/DDBJ whole genome shotgun (WGS) entry which is preliminary data.</text>
</comment>
<dbReference type="PANTHER" id="PTHR32063">
    <property type="match status" value="1"/>
</dbReference>
<dbReference type="EMBL" id="AWQQ01000154">
    <property type="protein sequence ID" value="PHJ36739.1"/>
    <property type="molecule type" value="Genomic_DNA"/>
</dbReference>
<dbReference type="Gene3D" id="3.30.70.1320">
    <property type="entry name" value="Multidrug efflux transporter AcrB pore domain like"/>
    <property type="match status" value="1"/>
</dbReference>
<evidence type="ECO:0000313" key="2">
    <source>
        <dbReference type="EMBL" id="PHJ36739.1"/>
    </source>
</evidence>
<keyword evidence="3" id="KW-1185">Reference proteome</keyword>
<feature type="transmembrane region" description="Helical" evidence="1">
    <location>
        <begin position="93"/>
        <end position="114"/>
    </location>
</feature>
<gene>
    <name evidence="2" type="ORF">P378_20510</name>
</gene>
<dbReference type="SUPFAM" id="SSF82866">
    <property type="entry name" value="Multidrug efflux transporter AcrB transmembrane domain"/>
    <property type="match status" value="1"/>
</dbReference>
<evidence type="ECO:0008006" key="4">
    <source>
        <dbReference type="Google" id="ProtNLM"/>
    </source>
</evidence>
<name>A0A2C6M6V8_9FIRM</name>
<dbReference type="GO" id="GO:0042910">
    <property type="term" value="F:xenobiotic transmembrane transporter activity"/>
    <property type="evidence" value="ECO:0007669"/>
    <property type="project" value="TreeGrafter"/>
</dbReference>
<keyword evidence="1" id="KW-0472">Membrane</keyword>
<dbReference type="Pfam" id="PF00873">
    <property type="entry name" value="ACR_tran"/>
    <property type="match status" value="1"/>
</dbReference>
<evidence type="ECO:0000313" key="3">
    <source>
        <dbReference type="Proteomes" id="UP000222564"/>
    </source>
</evidence>
<organism evidence="2 3">
    <name type="scientific">Desulforamulus profundi</name>
    <dbReference type="NCBI Taxonomy" id="1383067"/>
    <lineage>
        <taxon>Bacteria</taxon>
        <taxon>Bacillati</taxon>
        <taxon>Bacillota</taxon>
        <taxon>Clostridia</taxon>
        <taxon>Eubacteriales</taxon>
        <taxon>Peptococcaceae</taxon>
        <taxon>Desulforamulus</taxon>
    </lineage>
</organism>
<feature type="transmembrane region" description="Helical" evidence="1">
    <location>
        <begin position="67"/>
        <end position="87"/>
    </location>
</feature>